<feature type="transmembrane region" description="Helical" evidence="19">
    <location>
        <begin position="84"/>
        <end position="105"/>
    </location>
</feature>
<evidence type="ECO:0000256" key="13">
    <source>
        <dbReference type="ARBA" id="ARBA00022989"/>
    </source>
</evidence>
<feature type="transmembrane region" description="Helical" evidence="19">
    <location>
        <begin position="56"/>
        <end position="72"/>
    </location>
</feature>
<evidence type="ECO:0000256" key="6">
    <source>
        <dbReference type="ARBA" id="ARBA00012487"/>
    </source>
</evidence>
<keyword evidence="8" id="KW-1003">Cell membrane</keyword>
<feature type="transmembrane region" description="Helical" evidence="19">
    <location>
        <begin position="7"/>
        <end position="25"/>
    </location>
</feature>
<keyword evidence="16" id="KW-0594">Phospholipid biosynthesis</keyword>
<evidence type="ECO:0000256" key="19">
    <source>
        <dbReference type="SAM" id="Phobius"/>
    </source>
</evidence>
<evidence type="ECO:0000256" key="16">
    <source>
        <dbReference type="ARBA" id="ARBA00023209"/>
    </source>
</evidence>
<keyword evidence="15 19" id="KW-0472">Membrane</keyword>
<evidence type="ECO:0000256" key="9">
    <source>
        <dbReference type="ARBA" id="ARBA00022516"/>
    </source>
</evidence>
<evidence type="ECO:0000256" key="4">
    <source>
        <dbReference type="ARBA" id="ARBA00005189"/>
    </source>
</evidence>
<dbReference type="PANTHER" id="PTHR46382">
    <property type="entry name" value="PHOSPHATIDATE CYTIDYLYLTRANSFERASE"/>
    <property type="match status" value="1"/>
</dbReference>
<dbReference type="STRING" id="862908.BMS_0234"/>
<dbReference type="PROSITE" id="PS01315">
    <property type="entry name" value="CDS"/>
    <property type="match status" value="1"/>
</dbReference>
<evidence type="ECO:0000256" key="15">
    <source>
        <dbReference type="ARBA" id="ARBA00023136"/>
    </source>
</evidence>
<keyword evidence="9" id="KW-0444">Lipid biosynthesis</keyword>
<keyword evidence="14" id="KW-0443">Lipid metabolism</keyword>
<dbReference type="InterPro" id="IPR000374">
    <property type="entry name" value="PC_trans"/>
</dbReference>
<evidence type="ECO:0000256" key="8">
    <source>
        <dbReference type="ARBA" id="ARBA00022475"/>
    </source>
</evidence>
<keyword evidence="10 18" id="KW-0808">Transferase</keyword>
<evidence type="ECO:0000256" key="5">
    <source>
        <dbReference type="ARBA" id="ARBA00010185"/>
    </source>
</evidence>
<dbReference type="PATRIC" id="fig|862908.3.peg.225"/>
<keyword evidence="12 18" id="KW-0548">Nucleotidyltransferase</keyword>
<organism evidence="20 21">
    <name type="scientific">Halobacteriovorax marinus (strain ATCC BAA-682 / DSM 15412 / SJ)</name>
    <name type="common">Bacteriovorax marinus</name>
    <dbReference type="NCBI Taxonomy" id="862908"/>
    <lineage>
        <taxon>Bacteria</taxon>
        <taxon>Pseudomonadati</taxon>
        <taxon>Bdellovibrionota</taxon>
        <taxon>Bacteriovoracia</taxon>
        <taxon>Bacteriovoracales</taxon>
        <taxon>Halobacteriovoraceae</taxon>
        <taxon>Halobacteriovorax</taxon>
    </lineage>
</organism>
<dbReference type="GO" id="GO:0004605">
    <property type="term" value="F:phosphatidate cytidylyltransferase activity"/>
    <property type="evidence" value="ECO:0007669"/>
    <property type="project" value="UniProtKB-EC"/>
</dbReference>
<sequence length="274" mass="30481">MSNTQKRIASAVVLALIVAICIYFGTKTAMALILVIGVISIDELFVNFLKGSRKTITYLLSHGALIAPYVYLNFLDSSPHLVEAFVNAGLVLNLLLLIYLFYTPMSSKFVVGKLQQYRMSITLLVLLPLMSLASIFQYNKWISLLVILLLVNFGMDTGAWFFGKNFGKHKLWPSVSPNKTIEGVVGGALTSAFVGGIFFHFLFGKMEVKLFIFFAFLGLMSQVGDLIQSKLKRQCEIKDSSALIPGHGGVYDRIDSLMFLTPFYAAAIKYFYFG</sequence>
<dbReference type="eggNOG" id="COG4589">
    <property type="taxonomic scope" value="Bacteria"/>
</dbReference>
<evidence type="ECO:0000256" key="17">
    <source>
        <dbReference type="ARBA" id="ARBA00023264"/>
    </source>
</evidence>
<dbReference type="HOGENOM" id="CLU_037294_3_3_7"/>
<evidence type="ECO:0000256" key="1">
    <source>
        <dbReference type="ARBA" id="ARBA00001698"/>
    </source>
</evidence>
<gene>
    <name evidence="20" type="primary">cdsA</name>
    <name evidence="20" type="ordered locus">BMS_0234</name>
</gene>
<keyword evidence="11 18" id="KW-0812">Transmembrane</keyword>
<evidence type="ECO:0000256" key="10">
    <source>
        <dbReference type="ARBA" id="ARBA00022679"/>
    </source>
</evidence>
<keyword evidence="17" id="KW-1208">Phospholipid metabolism</keyword>
<dbReference type="GO" id="GO:0005886">
    <property type="term" value="C:plasma membrane"/>
    <property type="evidence" value="ECO:0007669"/>
    <property type="project" value="UniProtKB-SubCell"/>
</dbReference>
<keyword evidence="21" id="KW-1185">Reference proteome</keyword>
<evidence type="ECO:0000256" key="2">
    <source>
        <dbReference type="ARBA" id="ARBA00004651"/>
    </source>
</evidence>
<dbReference type="Pfam" id="PF01148">
    <property type="entry name" value="CTP_transf_1"/>
    <property type="match status" value="1"/>
</dbReference>
<dbReference type="EMBL" id="FQ312005">
    <property type="protein sequence ID" value="CBW25165.1"/>
    <property type="molecule type" value="Genomic_DNA"/>
</dbReference>
<evidence type="ECO:0000256" key="12">
    <source>
        <dbReference type="ARBA" id="ARBA00022695"/>
    </source>
</evidence>
<comment type="similarity">
    <text evidence="5 18">Belongs to the CDS family.</text>
</comment>
<keyword evidence="13 19" id="KW-1133">Transmembrane helix</keyword>
<dbReference type="RefSeq" id="WP_014242954.1">
    <property type="nucleotide sequence ID" value="NC_016620.1"/>
</dbReference>
<comment type="pathway">
    <text evidence="3 18">Phospholipid metabolism; CDP-diacylglycerol biosynthesis; CDP-diacylglycerol from sn-glycerol 3-phosphate: step 3/3.</text>
</comment>
<evidence type="ECO:0000256" key="18">
    <source>
        <dbReference type="RuleBase" id="RU003938"/>
    </source>
</evidence>
<evidence type="ECO:0000313" key="20">
    <source>
        <dbReference type="EMBL" id="CBW25165.1"/>
    </source>
</evidence>
<dbReference type="AlphaFoldDB" id="E1X2X0"/>
<feature type="transmembrane region" description="Helical" evidence="19">
    <location>
        <begin position="210"/>
        <end position="227"/>
    </location>
</feature>
<comment type="subcellular location">
    <subcellularLocation>
        <location evidence="2">Cell membrane</location>
        <topology evidence="2">Multi-pass membrane protein</topology>
    </subcellularLocation>
</comment>
<dbReference type="UniPathway" id="UPA00557">
    <property type="reaction ID" value="UER00614"/>
</dbReference>
<dbReference type="EC" id="2.7.7.41" evidence="6 18"/>
<proteinExistence type="inferred from homology"/>
<dbReference type="Proteomes" id="UP000008963">
    <property type="component" value="Chromosome"/>
</dbReference>
<evidence type="ECO:0000256" key="14">
    <source>
        <dbReference type="ARBA" id="ARBA00023098"/>
    </source>
</evidence>
<evidence type="ECO:0000256" key="11">
    <source>
        <dbReference type="ARBA" id="ARBA00022692"/>
    </source>
</evidence>
<reference evidence="21" key="1">
    <citation type="journal article" date="2013" name="ISME J.">
        <title>A small predatory core genome in the divergent marine Bacteriovorax marinus SJ and the terrestrial Bdellovibrio bacteriovorus.</title>
        <authorList>
            <person name="Crossman L.C."/>
            <person name="Chen H."/>
            <person name="Cerdeno-Tarraga A.M."/>
            <person name="Brooks K."/>
            <person name="Quail M.A."/>
            <person name="Pineiro S.A."/>
            <person name="Hobley L."/>
            <person name="Sockett R.E."/>
            <person name="Bentley S.D."/>
            <person name="Parkhill J."/>
            <person name="Williams H.N."/>
            <person name="Stine O.C."/>
        </authorList>
    </citation>
    <scope>NUCLEOTIDE SEQUENCE [LARGE SCALE GENOMIC DNA]</scope>
    <source>
        <strain evidence="21">ATCC BAA-682 / DSM 15412 / SJ</strain>
    </source>
</reference>
<dbReference type="GO" id="GO:0016024">
    <property type="term" value="P:CDP-diacylglycerol biosynthetic process"/>
    <property type="evidence" value="ECO:0007669"/>
    <property type="project" value="UniProtKB-UniPathway"/>
</dbReference>
<dbReference type="KEGG" id="bmx:BMS_0234"/>
<comment type="pathway">
    <text evidence="4">Lipid metabolism.</text>
</comment>
<name>E1X2X0_HALMS</name>
<evidence type="ECO:0000256" key="3">
    <source>
        <dbReference type="ARBA" id="ARBA00005119"/>
    </source>
</evidence>
<dbReference type="OrthoDB" id="5290710at2"/>
<feature type="transmembrane region" description="Helical" evidence="19">
    <location>
        <begin position="142"/>
        <end position="162"/>
    </location>
</feature>
<accession>E1X2X0</accession>
<comment type="catalytic activity">
    <reaction evidence="1 18">
        <text>a 1,2-diacyl-sn-glycero-3-phosphate + CTP + H(+) = a CDP-1,2-diacyl-sn-glycerol + diphosphate</text>
        <dbReference type="Rhea" id="RHEA:16229"/>
        <dbReference type="ChEBI" id="CHEBI:15378"/>
        <dbReference type="ChEBI" id="CHEBI:33019"/>
        <dbReference type="ChEBI" id="CHEBI:37563"/>
        <dbReference type="ChEBI" id="CHEBI:58332"/>
        <dbReference type="ChEBI" id="CHEBI:58608"/>
        <dbReference type="EC" id="2.7.7.41"/>
    </reaction>
</comment>
<dbReference type="PANTHER" id="PTHR46382:SF1">
    <property type="entry name" value="PHOSPHATIDATE CYTIDYLYLTRANSFERASE"/>
    <property type="match status" value="1"/>
</dbReference>
<feature type="transmembrane region" description="Helical" evidence="19">
    <location>
        <begin position="183"/>
        <end position="204"/>
    </location>
</feature>
<evidence type="ECO:0000313" key="21">
    <source>
        <dbReference type="Proteomes" id="UP000008963"/>
    </source>
</evidence>
<protein>
    <recommendedName>
        <fullName evidence="7 18">Phosphatidate cytidylyltransferase</fullName>
        <ecNumber evidence="6 18">2.7.7.41</ecNumber>
    </recommendedName>
</protein>
<feature type="transmembrane region" description="Helical" evidence="19">
    <location>
        <begin position="117"/>
        <end position="136"/>
    </location>
</feature>
<evidence type="ECO:0000256" key="7">
    <source>
        <dbReference type="ARBA" id="ARBA00019373"/>
    </source>
</evidence>